<name>A0A1Q9ASF9_9HYPH</name>
<dbReference type="AlphaFoldDB" id="A0A1Q9ASF9"/>
<reference evidence="1 2" key="1">
    <citation type="submission" date="2016-09" db="EMBL/GenBank/DDBJ databases">
        <title>Rhizobium sp. nov., a novel species isolated from the rice rhizosphere.</title>
        <authorList>
            <person name="Zhao J."/>
            <person name="Zhang X."/>
        </authorList>
    </citation>
    <scope>NUCLEOTIDE SEQUENCE [LARGE SCALE GENOMIC DNA]</scope>
    <source>
        <strain evidence="1 2">1.7048</strain>
    </source>
</reference>
<accession>A0A1Q9ASF9</accession>
<dbReference type="EMBL" id="MKIP01000058">
    <property type="protein sequence ID" value="OLP58318.1"/>
    <property type="molecule type" value="Genomic_DNA"/>
</dbReference>
<gene>
    <name evidence="1" type="ORF">BJF93_06845</name>
</gene>
<evidence type="ECO:0008006" key="3">
    <source>
        <dbReference type="Google" id="ProtNLM"/>
    </source>
</evidence>
<comment type="caution">
    <text evidence="1">The sequence shown here is derived from an EMBL/GenBank/DDBJ whole genome shotgun (WGS) entry which is preliminary data.</text>
</comment>
<sequence length="116" mass="12813">MEIAMKPYAAIALFTALSIIAGCAPSQERFLAAREVLRGSEKARQYALSACVKKLSSAKDLKAGAILMDTSEKRAPRLACSRIVEAIRSRRLQYSDLVKLEQGRITPEMVKMIQGR</sequence>
<proteinExistence type="predicted"/>
<evidence type="ECO:0000313" key="1">
    <source>
        <dbReference type="EMBL" id="OLP58318.1"/>
    </source>
</evidence>
<dbReference type="Proteomes" id="UP000186364">
    <property type="component" value="Unassembled WGS sequence"/>
</dbReference>
<evidence type="ECO:0000313" key="2">
    <source>
        <dbReference type="Proteomes" id="UP000186364"/>
    </source>
</evidence>
<dbReference type="RefSeq" id="WP_075629523.1">
    <property type="nucleotide sequence ID" value="NZ_MKIP01000058.1"/>
</dbReference>
<dbReference type="PROSITE" id="PS51257">
    <property type="entry name" value="PROKAR_LIPOPROTEIN"/>
    <property type="match status" value="1"/>
</dbReference>
<keyword evidence="2" id="KW-1185">Reference proteome</keyword>
<protein>
    <recommendedName>
        <fullName evidence="3">Lipoprotein</fullName>
    </recommendedName>
</protein>
<organism evidence="1 2">
    <name type="scientific">Xaviernesmea oryzae</name>
    <dbReference type="NCBI Taxonomy" id="464029"/>
    <lineage>
        <taxon>Bacteria</taxon>
        <taxon>Pseudomonadati</taxon>
        <taxon>Pseudomonadota</taxon>
        <taxon>Alphaproteobacteria</taxon>
        <taxon>Hyphomicrobiales</taxon>
        <taxon>Rhizobiaceae</taxon>
        <taxon>Rhizobium/Agrobacterium group</taxon>
        <taxon>Xaviernesmea</taxon>
    </lineage>
</organism>
<dbReference type="OrthoDB" id="8453105at2"/>